<dbReference type="InterPro" id="IPR000182">
    <property type="entry name" value="GNAT_dom"/>
</dbReference>
<accession>A0A2A5JLP4</accession>
<evidence type="ECO:0000313" key="2">
    <source>
        <dbReference type="EMBL" id="PCK30171.1"/>
    </source>
</evidence>
<feature type="domain" description="N-acetyltransferase" evidence="1">
    <location>
        <begin position="13"/>
        <end position="178"/>
    </location>
</feature>
<dbReference type="OrthoDB" id="9801656at2"/>
<dbReference type="InterPro" id="IPR051531">
    <property type="entry name" value="N-acetyltransferase"/>
</dbReference>
<dbReference type="PROSITE" id="PS51186">
    <property type="entry name" value="GNAT"/>
    <property type="match status" value="1"/>
</dbReference>
<protein>
    <submittedName>
        <fullName evidence="2">GNAT family N-acetyltransferase</fullName>
    </submittedName>
</protein>
<reference evidence="3" key="1">
    <citation type="journal article" date="2019" name="Genome Announc.">
        <title>Draft Genome Sequence of Pseudoalteromonas piscicida Strain 36Y ROTHPW, an Hypersaline Seawater Isolate from the South Coast of Sonora, Mexico.</title>
        <authorList>
            <person name="Sanchez-Diaz R."/>
            <person name="Molina-Garza Z.J."/>
            <person name="Cruz-Suarez L.E."/>
            <person name="Selvin J."/>
            <person name="Kiran G.S."/>
            <person name="Ibarra-Gamez J.C."/>
            <person name="Gomez-Gil B."/>
            <person name="Galaviz-Silva L."/>
        </authorList>
    </citation>
    <scope>NUCLEOTIDE SEQUENCE [LARGE SCALE GENOMIC DNA]</scope>
    <source>
        <strain evidence="3">36Y_RITHPW</strain>
    </source>
</reference>
<dbReference type="GO" id="GO:0005737">
    <property type="term" value="C:cytoplasm"/>
    <property type="evidence" value="ECO:0007669"/>
    <property type="project" value="TreeGrafter"/>
</dbReference>
<dbReference type="Pfam" id="PF13302">
    <property type="entry name" value="Acetyltransf_3"/>
    <property type="match status" value="1"/>
</dbReference>
<dbReference type="PANTHER" id="PTHR43792:SF9">
    <property type="entry name" value="RIBOSOMAL-PROTEIN-ALANINE ACETYLTRANSFERASE"/>
    <property type="match status" value="1"/>
</dbReference>
<dbReference type="AlphaFoldDB" id="A0A2A5JLP4"/>
<dbReference type="EMBL" id="NKHF01000096">
    <property type="protein sequence ID" value="PCK30171.1"/>
    <property type="molecule type" value="Genomic_DNA"/>
</dbReference>
<organism evidence="2 3">
    <name type="scientific">Pseudoalteromonas piscicida</name>
    <dbReference type="NCBI Taxonomy" id="43662"/>
    <lineage>
        <taxon>Bacteria</taxon>
        <taxon>Pseudomonadati</taxon>
        <taxon>Pseudomonadota</taxon>
        <taxon>Gammaproteobacteria</taxon>
        <taxon>Alteromonadales</taxon>
        <taxon>Pseudoalteromonadaceae</taxon>
        <taxon>Pseudoalteromonas</taxon>
    </lineage>
</organism>
<evidence type="ECO:0000313" key="3">
    <source>
        <dbReference type="Proteomes" id="UP000228621"/>
    </source>
</evidence>
<dbReference type="InterPro" id="IPR016181">
    <property type="entry name" value="Acyl_CoA_acyltransferase"/>
</dbReference>
<proteinExistence type="predicted"/>
<keyword evidence="3" id="KW-1185">Reference proteome</keyword>
<sequence>MQLTTIKLDTERFTLRPLTSQDAEALFAIFSDADVMRYWNTPPWNCLEDATQFIKQSHEDLTTQQAITLAIVSKSDETLIGKCLLFSWDKESRRAEIGFGIAKPHWGQGVIQEAGSALINYAFSTLKLRRIEAEIDPANTGSAKVLTKLGFTKEGHLRARWEIAGEVSDSALYGLLASDLQ</sequence>
<dbReference type="CDD" id="cd04301">
    <property type="entry name" value="NAT_SF"/>
    <property type="match status" value="1"/>
</dbReference>
<comment type="caution">
    <text evidence="2">The sequence shown here is derived from an EMBL/GenBank/DDBJ whole genome shotgun (WGS) entry which is preliminary data.</text>
</comment>
<dbReference type="Proteomes" id="UP000228621">
    <property type="component" value="Unassembled WGS sequence"/>
</dbReference>
<dbReference type="Gene3D" id="3.40.630.30">
    <property type="match status" value="1"/>
</dbReference>
<name>A0A2A5JLP4_PSEO7</name>
<dbReference type="PANTHER" id="PTHR43792">
    <property type="entry name" value="GNAT FAMILY, PUTATIVE (AFU_ORTHOLOGUE AFUA_3G00765)-RELATED-RELATED"/>
    <property type="match status" value="1"/>
</dbReference>
<dbReference type="RefSeq" id="WP_099643614.1">
    <property type="nucleotide sequence ID" value="NZ_NKHF01000096.1"/>
</dbReference>
<keyword evidence="2" id="KW-0808">Transferase</keyword>
<dbReference type="GO" id="GO:0008999">
    <property type="term" value="F:protein-N-terminal-alanine acetyltransferase activity"/>
    <property type="evidence" value="ECO:0007669"/>
    <property type="project" value="TreeGrafter"/>
</dbReference>
<dbReference type="SUPFAM" id="SSF55729">
    <property type="entry name" value="Acyl-CoA N-acyltransferases (Nat)"/>
    <property type="match status" value="1"/>
</dbReference>
<gene>
    <name evidence="2" type="ORF">CEX98_19145</name>
</gene>
<evidence type="ECO:0000259" key="1">
    <source>
        <dbReference type="PROSITE" id="PS51186"/>
    </source>
</evidence>